<evidence type="ECO:0000313" key="2">
    <source>
        <dbReference type="EMBL" id="RNF40948.1"/>
    </source>
</evidence>
<comment type="caution">
    <text evidence="2">The sequence shown here is derived from an EMBL/GenBank/DDBJ whole genome shotgun (WGS) entry which is preliminary data.</text>
</comment>
<evidence type="ECO:0000259" key="1">
    <source>
        <dbReference type="PROSITE" id="PS50965"/>
    </source>
</evidence>
<dbReference type="EMBL" id="RIAX01000001">
    <property type="protein sequence ID" value="RNF40948.1"/>
    <property type="molecule type" value="Genomic_DNA"/>
</dbReference>
<organism evidence="2 3">
    <name type="scientific">Planococcus salinus</name>
    <dbReference type="NCBI Taxonomy" id="1848460"/>
    <lineage>
        <taxon>Bacteria</taxon>
        <taxon>Bacillati</taxon>
        <taxon>Bacillota</taxon>
        <taxon>Bacilli</taxon>
        <taxon>Bacillales</taxon>
        <taxon>Caryophanaceae</taxon>
        <taxon>Planococcus</taxon>
    </lineage>
</organism>
<dbReference type="Pfam" id="PF08378">
    <property type="entry name" value="NERD"/>
    <property type="match status" value="1"/>
</dbReference>
<proteinExistence type="predicted"/>
<feature type="domain" description="NERD" evidence="1">
    <location>
        <begin position="34"/>
        <end position="152"/>
    </location>
</feature>
<dbReference type="RefSeq" id="WP_123163698.1">
    <property type="nucleotide sequence ID" value="NZ_RIAX01000001.1"/>
</dbReference>
<gene>
    <name evidence="2" type="ORF">EEX84_00920</name>
</gene>
<dbReference type="InterPro" id="IPR011528">
    <property type="entry name" value="NERD"/>
</dbReference>
<dbReference type="Proteomes" id="UP000275473">
    <property type="component" value="Unassembled WGS sequence"/>
</dbReference>
<dbReference type="OrthoDB" id="569879at2"/>
<keyword evidence="3" id="KW-1185">Reference proteome</keyword>
<dbReference type="AlphaFoldDB" id="A0A3M8PB56"/>
<sequence length="312" mass="36061">MNNELLIRMILAERLPKNHAAWNPVTRELKNALAGAGGEERTLALLNKELELPESPMLLKDLHIPIKEGYAQIDILLLHRKFVCVLEVKNMTGEFYFDTENFQFHRMIDGRREGMKNPESQLHRAVKAAEKFLHAPVDGIIVLASRSGRVVEGPKHYPVVSLDYLPFYLEKLAEGEKRLDPLVLAAKLRSLPKRDFRKQLLERYGVSLNEIRLGVTCKSCRNCAMIRSERKWHCVRCGMYSKDAHEVTLQEFAVLFGEELPTGFAYRLLGVEDKYVLYRLLEKSALQGNERGKRWIVPRPELLEAYFRAVYR</sequence>
<accession>A0A3M8PB56</accession>
<dbReference type="PROSITE" id="PS50965">
    <property type="entry name" value="NERD"/>
    <property type="match status" value="1"/>
</dbReference>
<name>A0A3M8PB56_9BACL</name>
<protein>
    <submittedName>
        <fullName evidence="2">NERD domain-containing protein</fullName>
    </submittedName>
</protein>
<reference evidence="2 3" key="1">
    <citation type="journal article" date="2018" name="Int. J. Syst. Evol. Microbiol.">
        <title>Planococcus salinus sp. nov., a moderately halophilic bacterium isolated from a saline-alkali soil.</title>
        <authorList>
            <person name="Gan L."/>
        </authorList>
    </citation>
    <scope>NUCLEOTIDE SEQUENCE [LARGE SCALE GENOMIC DNA]</scope>
    <source>
        <strain evidence="2 3">LCB217</strain>
    </source>
</reference>
<evidence type="ECO:0000313" key="3">
    <source>
        <dbReference type="Proteomes" id="UP000275473"/>
    </source>
</evidence>